<sequence>MLHQFTFKNFKSFKEETTLDLLAASIKEHETDVVIDIMSEKVLKIAAIYGANASGKSNVIEAFQCMRYLVLNSFNGTHWTQVLPEPNWFEDERVPTEFDVLFSANQRIYQYGFSLLKGRVVEEYLYVRDHKQKKEKYHQLVSRDKDGFSGMLLDEIGKDSILTLVDEHTLFISVLSKFKIKAIHDVVQWFENSIASDYGNPQKERVQYLIMDNNYTLSENPLVQIIENQREKECLEKFLKAIDVGIYGIDVIKSDFSNSIFENDTIEKKIVTYHKNPKTNQLVAASLDSESSGTKKMLMLYVELKRIMAVGGVIFIDEMDAKLHPLLIRYILIMFHDTKINVNHAQLVFSTQEVFTLDKDNLRRDEIWFVDKNQYGESQLYSLVDYVDDHNKKVRNDASYGKDYILGRYKSIPHLQRMEGLHA</sequence>
<dbReference type="PANTHER" id="PTHR40396">
    <property type="entry name" value="ATPASE-LIKE PROTEIN"/>
    <property type="match status" value="1"/>
</dbReference>
<dbReference type="AlphaFoldDB" id="A0A200I0M4"/>
<proteinExistence type="predicted"/>
<evidence type="ECO:0000313" key="2">
    <source>
        <dbReference type="EMBL" id="OUZ17815.1"/>
    </source>
</evidence>
<dbReference type="Proteomes" id="UP000196503">
    <property type="component" value="Unassembled WGS sequence"/>
</dbReference>
<evidence type="ECO:0000259" key="1">
    <source>
        <dbReference type="Pfam" id="PF13304"/>
    </source>
</evidence>
<reference evidence="2 3" key="1">
    <citation type="submission" date="2017-05" db="EMBL/GenBank/DDBJ databases">
        <title>The Genome Sequence of Enterococcus faecium 2D5_DIV0622.</title>
        <authorList>
            <consortium name="The Broad Institute Genomics Platform"/>
            <consortium name="The Broad Institute Genomic Center for Infectious Diseases"/>
            <person name="Earl A."/>
            <person name="Manson A."/>
            <person name="Schwartman J."/>
            <person name="Gilmore M."/>
            <person name="Abouelleil A."/>
            <person name="Cao P."/>
            <person name="Chapman S."/>
            <person name="Cusick C."/>
            <person name="Shea T."/>
            <person name="Young S."/>
            <person name="Neafsey D."/>
            <person name="Nusbaum C."/>
            <person name="Birren B."/>
        </authorList>
    </citation>
    <scope>NUCLEOTIDE SEQUENCE [LARGE SCALE GENOMIC DNA]</scope>
    <source>
        <strain evidence="2 3">2D5_DIV0622</strain>
    </source>
</reference>
<comment type="caution">
    <text evidence="2">The sequence shown here is derived from an EMBL/GenBank/DDBJ whole genome shotgun (WGS) entry which is preliminary data.</text>
</comment>
<dbReference type="Pfam" id="PF13304">
    <property type="entry name" value="AAA_21"/>
    <property type="match status" value="1"/>
</dbReference>
<dbReference type="GO" id="GO:0016887">
    <property type="term" value="F:ATP hydrolysis activity"/>
    <property type="evidence" value="ECO:0007669"/>
    <property type="project" value="InterPro"/>
</dbReference>
<dbReference type="SUPFAM" id="SSF52540">
    <property type="entry name" value="P-loop containing nucleoside triphosphate hydrolases"/>
    <property type="match status" value="1"/>
</dbReference>
<dbReference type="InterPro" id="IPR027417">
    <property type="entry name" value="P-loop_NTPase"/>
</dbReference>
<name>A0A200I0M4_9ENTE</name>
<dbReference type="InterPro" id="IPR003959">
    <property type="entry name" value="ATPase_AAA_core"/>
</dbReference>
<dbReference type="Gene3D" id="3.40.50.300">
    <property type="entry name" value="P-loop containing nucleotide triphosphate hydrolases"/>
    <property type="match status" value="1"/>
</dbReference>
<dbReference type="GO" id="GO:0005524">
    <property type="term" value="F:ATP binding"/>
    <property type="evidence" value="ECO:0007669"/>
    <property type="project" value="InterPro"/>
</dbReference>
<evidence type="ECO:0000313" key="3">
    <source>
        <dbReference type="Proteomes" id="UP000196503"/>
    </source>
</evidence>
<organism evidence="2 3">
    <name type="scientific">Enterococcus cecorum</name>
    <dbReference type="NCBI Taxonomy" id="44008"/>
    <lineage>
        <taxon>Bacteria</taxon>
        <taxon>Bacillati</taxon>
        <taxon>Bacillota</taxon>
        <taxon>Bacilli</taxon>
        <taxon>Lactobacillales</taxon>
        <taxon>Enterococcaceae</taxon>
        <taxon>Enterococcus</taxon>
    </lineage>
</organism>
<accession>A0A200I0M4</accession>
<feature type="domain" description="ATPase AAA-type core" evidence="1">
    <location>
        <begin position="45"/>
        <end position="358"/>
    </location>
</feature>
<dbReference type="PANTHER" id="PTHR40396:SF1">
    <property type="entry name" value="ATPASE AAA-TYPE CORE DOMAIN-CONTAINING PROTEIN"/>
    <property type="match status" value="1"/>
</dbReference>
<protein>
    <recommendedName>
        <fullName evidence="1">ATPase AAA-type core domain-containing protein</fullName>
    </recommendedName>
</protein>
<dbReference type="RefSeq" id="WP_087663247.1">
    <property type="nucleotide sequence ID" value="NZ_NIBL01000002.1"/>
</dbReference>
<gene>
    <name evidence="2" type="ORF">A5869_001287</name>
</gene>
<dbReference type="EMBL" id="NIBL01000002">
    <property type="protein sequence ID" value="OUZ17815.1"/>
    <property type="molecule type" value="Genomic_DNA"/>
</dbReference>